<dbReference type="CDD" id="cd18579">
    <property type="entry name" value="ABC_6TM_ABCC_D1"/>
    <property type="match status" value="1"/>
</dbReference>
<comment type="similarity">
    <text evidence="2">Belongs to the ABC transporter superfamily. ABCC family. Conjugate transporter (TC 3.A.1.208) subfamily.</text>
</comment>
<feature type="domain" description="ABC transporter" evidence="13">
    <location>
        <begin position="1210"/>
        <end position="1446"/>
    </location>
</feature>
<dbReference type="GO" id="GO:0005524">
    <property type="term" value="F:ATP binding"/>
    <property type="evidence" value="ECO:0007669"/>
    <property type="project" value="UniProtKB-KW"/>
</dbReference>
<dbReference type="PANTHER" id="PTHR24223:SF399">
    <property type="entry name" value="ABC TRANSPORTER ATNG"/>
    <property type="match status" value="1"/>
</dbReference>
<dbReference type="Gene3D" id="3.40.50.300">
    <property type="entry name" value="P-loop containing nucleotide triphosphate hydrolases"/>
    <property type="match status" value="2"/>
</dbReference>
<evidence type="ECO:0000256" key="12">
    <source>
        <dbReference type="SAM" id="Phobius"/>
    </source>
</evidence>
<dbReference type="OrthoDB" id="6500128at2759"/>
<organism evidence="15 16">
    <name type="scientific">Microthyrium microscopicum</name>
    <dbReference type="NCBI Taxonomy" id="703497"/>
    <lineage>
        <taxon>Eukaryota</taxon>
        <taxon>Fungi</taxon>
        <taxon>Dikarya</taxon>
        <taxon>Ascomycota</taxon>
        <taxon>Pezizomycotina</taxon>
        <taxon>Dothideomycetes</taxon>
        <taxon>Dothideomycetes incertae sedis</taxon>
        <taxon>Microthyriales</taxon>
        <taxon>Microthyriaceae</taxon>
        <taxon>Microthyrium</taxon>
    </lineage>
</organism>
<feature type="compositionally biased region" description="Basic and acidic residues" evidence="11">
    <location>
        <begin position="581"/>
        <end position="600"/>
    </location>
</feature>
<feature type="transmembrane region" description="Helical" evidence="12">
    <location>
        <begin position="94"/>
        <end position="116"/>
    </location>
</feature>
<dbReference type="Pfam" id="PF24357">
    <property type="entry name" value="TMD0_ABC"/>
    <property type="match status" value="1"/>
</dbReference>
<name>A0A6A6UHE2_9PEZI</name>
<feature type="transmembrane region" description="Helical" evidence="12">
    <location>
        <begin position="273"/>
        <end position="293"/>
    </location>
</feature>
<keyword evidence="8 12" id="KW-1133">Transmembrane helix</keyword>
<dbReference type="InterPro" id="IPR003439">
    <property type="entry name" value="ABC_transporter-like_ATP-bd"/>
</dbReference>
<dbReference type="InterPro" id="IPR036640">
    <property type="entry name" value="ABC1_TM_sf"/>
</dbReference>
<accession>A0A6A6UHE2</accession>
<evidence type="ECO:0000256" key="5">
    <source>
        <dbReference type="ARBA" id="ARBA00022692"/>
    </source>
</evidence>
<keyword evidence="5 12" id="KW-0812">Transmembrane</keyword>
<dbReference type="PROSITE" id="PS50893">
    <property type="entry name" value="ABC_TRANSPORTER_2"/>
    <property type="match status" value="2"/>
</dbReference>
<dbReference type="FunFam" id="1.20.1560.10:FF:000055">
    <property type="entry name" value="ABC multidrug transporter (Eurofung)"/>
    <property type="match status" value="1"/>
</dbReference>
<dbReference type="PROSITE" id="PS50929">
    <property type="entry name" value="ABC_TM1F"/>
    <property type="match status" value="2"/>
</dbReference>
<keyword evidence="16" id="KW-1185">Reference proteome</keyword>
<gene>
    <name evidence="15" type="ORF">BT63DRAFT_423359</name>
</gene>
<evidence type="ECO:0000256" key="3">
    <source>
        <dbReference type="ARBA" id="ARBA00022448"/>
    </source>
</evidence>
<dbReference type="InterPro" id="IPR017871">
    <property type="entry name" value="ABC_transporter-like_CS"/>
</dbReference>
<evidence type="ECO:0000256" key="11">
    <source>
        <dbReference type="SAM" id="MobiDB-lite"/>
    </source>
</evidence>
<dbReference type="Proteomes" id="UP000799302">
    <property type="component" value="Unassembled WGS sequence"/>
</dbReference>
<feature type="transmembrane region" description="Helical" evidence="12">
    <location>
        <begin position="153"/>
        <end position="172"/>
    </location>
</feature>
<dbReference type="InterPro" id="IPR027417">
    <property type="entry name" value="P-loop_NTPase"/>
</dbReference>
<dbReference type="Pfam" id="PF00664">
    <property type="entry name" value="ABC_membrane"/>
    <property type="match status" value="2"/>
</dbReference>
<feature type="compositionally biased region" description="Basic and acidic residues" evidence="11">
    <location>
        <begin position="830"/>
        <end position="845"/>
    </location>
</feature>
<feature type="transmembrane region" description="Helical" evidence="12">
    <location>
        <begin position="929"/>
        <end position="957"/>
    </location>
</feature>
<dbReference type="CDD" id="cd03244">
    <property type="entry name" value="ABCC_MRP_domain2"/>
    <property type="match status" value="1"/>
</dbReference>
<evidence type="ECO:0000256" key="4">
    <source>
        <dbReference type="ARBA" id="ARBA00022475"/>
    </source>
</evidence>
<keyword evidence="4" id="KW-1003">Cell membrane</keyword>
<dbReference type="SUPFAM" id="SSF90123">
    <property type="entry name" value="ABC transporter transmembrane region"/>
    <property type="match status" value="2"/>
</dbReference>
<evidence type="ECO:0000259" key="14">
    <source>
        <dbReference type="PROSITE" id="PS50929"/>
    </source>
</evidence>
<feature type="domain" description="ABC transmembrane type-1" evidence="14">
    <location>
        <begin position="897"/>
        <end position="1174"/>
    </location>
</feature>
<keyword evidence="7" id="KW-0067">ATP-binding</keyword>
<sequence length="1452" mass="159768">MAQPCNALQADKAFGPGYSCGQFDFTLAFEQSIFGIGISSFFLLLVPLRFWGLYGSTVKLSRNWIYFVKIALAIVVVALQATNLALWAKQPLTQYSIATAALELLGSLAIVALIAVEHNRLTRPAKLTSIYLLATITADFVIIRTLYLRNYVPTLAAVLCATAAVKFVLLVFESLPKTPYLIEPNRPYGKVDLAGPFNKGLLFWLNPLLVLGNRQILTLQDLYPLNHELYSDELRVRMEAAWEKNKHRPSYPLVVAGMTALKWPLLATVIPRAAMIAISYAQTFFITAAINYLETPPALRNVNHAYGLIGAAAIIYTGTAILNANYLYKVFRMITMFRGSTASLIYLKALSADANHNQMAAVTLMSTDIDRIAMSLIQVTELWAQVTQIALGIWLLWRQLGPVAIAPTIIAVLCFIGQSQLAKRMGPNQGEWVKSVQRRVGVTSSVLRSMKSVKLAGLASSMGKLLQEERVRELSKALKFRRLLVFTNAVSSLPTLIASLVVFAAFSIQAKIQHTAPLGTAQAFTSLSILALLTQPAMMLLMSLPQVAAATGCIKRVQNFLKAEGFEDQRLLSSSGSDHPGSTDEKDSSHGKDYNEKEQPKLSVVTSSDKVVSVNELVIAPSTDKDSISRPPISFDAAKGTTTMILGPVGCGKSTLLKALLGELNPKSGSVGINTPFVGYCSQSPWLQNATIRQNIIGANEFDRDWYRTIVHLCALEEDLAQMPQKDLSLIGSRGITLSGGQKHRVALARALYSRCSVLVLDDFLSSIDRKTQRFIVHALFSKDGYAYKQGTTIILATHITAYVHLADSLVVMDEKGVLTYTGPPANWESDNKNGTTDKEEDPHKSLTTLEPEDYEEDFGDKEIKSKFDDNIETTNRQKGDFGVWKYYGNSIGWPYILFTGICICINVFGNNFQKLWLQWNTGKADPSLGLFLGIYGMFVVITFIFQVLMFGMVFLFMTPRSAIKLHGVLVKATVKAPMSFFEQVDSSVLLNRFSQDMSLIDFQLPLASFMVFLQLANCIMAIGLISTGSAYMAATIPVAVVALYCIQKFYLHTSRQVRLLDLETKTPLYQHFTETLEGVATIRAFGWQRIFDKTALRKLDDSQRPYFLLYCIQRWLSLVLGLLVAGIGIILIGLALCVPQKSSGGALGVALTSILAFNQSLTMLISSWTDAETSLGSVARTASFEKSTPVEEEPEDPLEPDLSWPDGAVDVSGVGFAYKDGTTALKNVSFQVARGQKFGVVGRTGSGKSTLLSSFLRLIDPESGTITIDGIDISRVDRNVVRDRLICLPQDALVFPGTFRFNLDPEDRSNDPVAMAEVLKSVRLWTLVEKRGGLDADLKPESLSHGEQQLLALARAILRKQIAKGKCILILDEATSNLDEASEVIVQKVINEEFKDITVITVAHRLDTIKEADAVLMLDKGEVVRVGPPKEIWGLMGINHSEESTETEIKA</sequence>
<evidence type="ECO:0000313" key="15">
    <source>
        <dbReference type="EMBL" id="KAF2671106.1"/>
    </source>
</evidence>
<dbReference type="PROSITE" id="PS00211">
    <property type="entry name" value="ABC_TRANSPORTER_1"/>
    <property type="match status" value="1"/>
</dbReference>
<dbReference type="CDD" id="cd18580">
    <property type="entry name" value="ABC_6TM_ABCC_D2"/>
    <property type="match status" value="1"/>
</dbReference>
<dbReference type="SMART" id="SM00382">
    <property type="entry name" value="AAA"/>
    <property type="match status" value="2"/>
</dbReference>
<feature type="transmembrane region" description="Helical" evidence="12">
    <location>
        <begin position="887"/>
        <end position="909"/>
    </location>
</feature>
<keyword evidence="9 12" id="KW-0472">Membrane</keyword>
<keyword evidence="6" id="KW-0547">Nucleotide-binding</keyword>
<evidence type="ECO:0000313" key="16">
    <source>
        <dbReference type="Proteomes" id="UP000799302"/>
    </source>
</evidence>
<dbReference type="Pfam" id="PF00005">
    <property type="entry name" value="ABC_tran"/>
    <property type="match status" value="2"/>
</dbReference>
<evidence type="ECO:0000256" key="7">
    <source>
        <dbReference type="ARBA" id="ARBA00022840"/>
    </source>
</evidence>
<evidence type="ECO:0000256" key="9">
    <source>
        <dbReference type="ARBA" id="ARBA00023136"/>
    </source>
</evidence>
<evidence type="ECO:0000256" key="2">
    <source>
        <dbReference type="ARBA" id="ARBA00009726"/>
    </source>
</evidence>
<feature type="region of interest" description="Disordered" evidence="11">
    <location>
        <begin position="824"/>
        <end position="854"/>
    </location>
</feature>
<feature type="domain" description="ABC transmembrane type-1" evidence="14">
    <location>
        <begin position="273"/>
        <end position="549"/>
    </location>
</feature>
<evidence type="ECO:0000256" key="10">
    <source>
        <dbReference type="ARBA" id="ARBA00023180"/>
    </source>
</evidence>
<dbReference type="FunFam" id="3.40.50.300:FF:002145">
    <property type="entry name" value="ABC transporter (MsbA subfamily)"/>
    <property type="match status" value="1"/>
</dbReference>
<protein>
    <submittedName>
        <fullName evidence="15">P-loop containing nucleoside triphosphate hydrolase protein</fullName>
    </submittedName>
</protein>
<evidence type="ECO:0000259" key="13">
    <source>
        <dbReference type="PROSITE" id="PS50893"/>
    </source>
</evidence>
<feature type="transmembrane region" description="Helical" evidence="12">
    <location>
        <begin position="64"/>
        <end position="88"/>
    </location>
</feature>
<feature type="transmembrane region" description="Helical" evidence="12">
    <location>
        <begin position="483"/>
        <end position="508"/>
    </location>
</feature>
<keyword evidence="15" id="KW-0378">Hydrolase</keyword>
<dbReference type="CDD" id="cd03250">
    <property type="entry name" value="ABCC_MRP_domain1"/>
    <property type="match status" value="1"/>
</dbReference>
<dbReference type="InterPro" id="IPR044746">
    <property type="entry name" value="ABCC_6TM_D1"/>
</dbReference>
<dbReference type="InterPro" id="IPR056227">
    <property type="entry name" value="TMD0_ABC"/>
</dbReference>
<feature type="transmembrane region" description="Helical" evidence="12">
    <location>
        <begin position="305"/>
        <end position="328"/>
    </location>
</feature>
<feature type="transmembrane region" description="Helical" evidence="12">
    <location>
        <begin position="1116"/>
        <end position="1137"/>
    </location>
</feature>
<proteinExistence type="inferred from homology"/>
<dbReference type="InterPro" id="IPR050173">
    <property type="entry name" value="ABC_transporter_C-like"/>
</dbReference>
<dbReference type="InterPro" id="IPR011527">
    <property type="entry name" value="ABC1_TM_dom"/>
</dbReference>
<dbReference type="GO" id="GO:0016887">
    <property type="term" value="F:ATP hydrolysis activity"/>
    <property type="evidence" value="ECO:0007669"/>
    <property type="project" value="InterPro"/>
</dbReference>
<evidence type="ECO:0000256" key="1">
    <source>
        <dbReference type="ARBA" id="ARBA00004651"/>
    </source>
</evidence>
<dbReference type="GO" id="GO:0005886">
    <property type="term" value="C:plasma membrane"/>
    <property type="evidence" value="ECO:0007669"/>
    <property type="project" value="UniProtKB-SubCell"/>
</dbReference>
<keyword evidence="10" id="KW-0325">Glycoprotein</keyword>
<dbReference type="InterPro" id="IPR044726">
    <property type="entry name" value="ABCC_6TM_D2"/>
</dbReference>
<dbReference type="Gene3D" id="1.20.1560.10">
    <property type="entry name" value="ABC transporter type 1, transmembrane domain"/>
    <property type="match status" value="2"/>
</dbReference>
<evidence type="ECO:0000256" key="6">
    <source>
        <dbReference type="ARBA" id="ARBA00022741"/>
    </source>
</evidence>
<dbReference type="GO" id="GO:0140359">
    <property type="term" value="F:ABC-type transporter activity"/>
    <property type="evidence" value="ECO:0007669"/>
    <property type="project" value="InterPro"/>
</dbReference>
<feature type="region of interest" description="Disordered" evidence="11">
    <location>
        <begin position="571"/>
        <end position="606"/>
    </location>
</feature>
<dbReference type="EMBL" id="MU004233">
    <property type="protein sequence ID" value="KAF2671106.1"/>
    <property type="molecule type" value="Genomic_DNA"/>
</dbReference>
<dbReference type="FunFam" id="1.20.1560.10:FF:000066">
    <property type="entry name" value="ABC multidrug transporter (Eurofung)"/>
    <property type="match status" value="1"/>
</dbReference>
<keyword evidence="3" id="KW-0813">Transport</keyword>
<feature type="transmembrane region" description="Helical" evidence="12">
    <location>
        <begin position="128"/>
        <end position="147"/>
    </location>
</feature>
<dbReference type="PANTHER" id="PTHR24223">
    <property type="entry name" value="ATP-BINDING CASSETTE SUB-FAMILY C"/>
    <property type="match status" value="1"/>
</dbReference>
<reference evidence="15" key="1">
    <citation type="journal article" date="2020" name="Stud. Mycol.">
        <title>101 Dothideomycetes genomes: a test case for predicting lifestyles and emergence of pathogens.</title>
        <authorList>
            <person name="Haridas S."/>
            <person name="Albert R."/>
            <person name="Binder M."/>
            <person name="Bloem J."/>
            <person name="Labutti K."/>
            <person name="Salamov A."/>
            <person name="Andreopoulos B."/>
            <person name="Baker S."/>
            <person name="Barry K."/>
            <person name="Bills G."/>
            <person name="Bluhm B."/>
            <person name="Cannon C."/>
            <person name="Castanera R."/>
            <person name="Culley D."/>
            <person name="Daum C."/>
            <person name="Ezra D."/>
            <person name="Gonzalez J."/>
            <person name="Henrissat B."/>
            <person name="Kuo A."/>
            <person name="Liang C."/>
            <person name="Lipzen A."/>
            <person name="Lutzoni F."/>
            <person name="Magnuson J."/>
            <person name="Mondo S."/>
            <person name="Nolan M."/>
            <person name="Ohm R."/>
            <person name="Pangilinan J."/>
            <person name="Park H.-J."/>
            <person name="Ramirez L."/>
            <person name="Alfaro M."/>
            <person name="Sun H."/>
            <person name="Tritt A."/>
            <person name="Yoshinaga Y."/>
            <person name="Zwiers L.-H."/>
            <person name="Turgeon B."/>
            <person name="Goodwin S."/>
            <person name="Spatafora J."/>
            <person name="Crous P."/>
            <person name="Grigoriev I."/>
        </authorList>
    </citation>
    <scope>NUCLEOTIDE SEQUENCE</scope>
    <source>
        <strain evidence="15">CBS 115976</strain>
    </source>
</reference>
<comment type="subcellular location">
    <subcellularLocation>
        <location evidence="1">Cell membrane</location>
        <topology evidence="1">Multi-pass membrane protein</topology>
    </subcellularLocation>
</comment>
<feature type="transmembrane region" description="Helical" evidence="12">
    <location>
        <begin position="1003"/>
        <end position="1026"/>
    </location>
</feature>
<dbReference type="SUPFAM" id="SSF52540">
    <property type="entry name" value="P-loop containing nucleoside triphosphate hydrolases"/>
    <property type="match status" value="2"/>
</dbReference>
<feature type="transmembrane region" description="Helical" evidence="12">
    <location>
        <begin position="33"/>
        <end position="52"/>
    </location>
</feature>
<dbReference type="InterPro" id="IPR003593">
    <property type="entry name" value="AAA+_ATPase"/>
</dbReference>
<feature type="transmembrane region" description="Helical" evidence="12">
    <location>
        <begin position="1032"/>
        <end position="1052"/>
    </location>
</feature>
<feature type="domain" description="ABC transporter" evidence="13">
    <location>
        <begin position="612"/>
        <end position="841"/>
    </location>
</feature>
<evidence type="ECO:0000256" key="8">
    <source>
        <dbReference type="ARBA" id="ARBA00022989"/>
    </source>
</evidence>